<organism evidence="1">
    <name type="scientific">Ixodes scapularis</name>
    <name type="common">Black-legged tick</name>
    <name type="synonym">Deer tick</name>
    <dbReference type="NCBI Taxonomy" id="6945"/>
    <lineage>
        <taxon>Eukaryota</taxon>
        <taxon>Metazoa</taxon>
        <taxon>Ecdysozoa</taxon>
        <taxon>Arthropoda</taxon>
        <taxon>Chelicerata</taxon>
        <taxon>Arachnida</taxon>
        <taxon>Acari</taxon>
        <taxon>Parasitiformes</taxon>
        <taxon>Ixodida</taxon>
        <taxon>Ixodoidea</taxon>
        <taxon>Ixodidae</taxon>
        <taxon>Ixodinae</taxon>
        <taxon>Ixodes</taxon>
    </lineage>
</organism>
<reference evidence="1" key="1">
    <citation type="submission" date="2019-04" db="EMBL/GenBank/DDBJ databases">
        <title>An insight into the mialome of Ixodes scapularis.</title>
        <authorList>
            <person name="Ribeiro J.M."/>
            <person name="Mather T.N."/>
            <person name="Karim S."/>
        </authorList>
    </citation>
    <scope>NUCLEOTIDE SEQUENCE</scope>
</reference>
<dbReference type="AlphaFoldDB" id="A0A4D5REF6"/>
<evidence type="ECO:0000313" key="1">
    <source>
        <dbReference type="EMBL" id="MOY35269.1"/>
    </source>
</evidence>
<accession>A0A4D5REF6</accession>
<proteinExistence type="predicted"/>
<name>A0A4D5REF6_IXOSC</name>
<sequence length="105" mass="12554">MEGLMLVLFRILTRSVGELFRLSRRARNRFRHRCLCRSFDAHRRSPCSVNNRRFALRLTEIRAVFLAGLSSFGRRRDCSIPRERRPVTFFGGIRTRLRRFVQHCT</sequence>
<dbReference type="EMBL" id="GHJT01001298">
    <property type="protein sequence ID" value="MOY35269.1"/>
    <property type="molecule type" value="Transcribed_RNA"/>
</dbReference>
<protein>
    <submittedName>
        <fullName evidence="1">Putative secreted protein</fullName>
    </submittedName>
</protein>